<protein>
    <submittedName>
        <fullName evidence="1">E3 ubiquitin-protein ligase rad18</fullName>
        <ecNumber evidence="1">2.3.2.27</ecNumber>
    </submittedName>
</protein>
<sequence length="521" mass="57625">MDGSFDIPDPSDWLETPLKGFSDLENALHCDICKEFYDTPMITSCCHTFCSKCIRTCLSANGKCPSCQTSDQASKLRNNWVLQTIVDQFLTARPAALEVARKEKVQAEQAKKPGKRKRAVLDSDDIAQAEQDGRTTRSKSRRLAASQTSEPEAVEISDSDGDEEYAPEQQPDDGLIECLLGCGKRMKAEEMGAHIDRCEEEKQQEQANRAKSRTPVNSFSSRPAPAQNTKASERISELSYSMLTEAKLRQKLRDAGVPNWGSKQLMIKRHMEWVNLWNANCDSKGRRSRNELVRDLDAWERTQGGRAPNQNGLSSTIMRKDFDGTGWATSHGQDFGRLIADAKRRKNNPATEESRPKDVDTVEVAAKSAPGPDTDGSSILPPNSSQTSRQPEHNFPETERPYENNLEAIASIRQKVEAANAGRHIEPVMNAGFDNEPVNGETTPTQAENPVEPPRGAQNPSLLGQSHFGMSERGSMSRHDRSGSECELPGHLQSSPMKVPMFAMPQRPISDVDGGGDMAER</sequence>
<dbReference type="EMBL" id="JAUTXU010000067">
    <property type="protein sequence ID" value="KAK3712848.1"/>
    <property type="molecule type" value="Genomic_DNA"/>
</dbReference>
<name>A0ACC3N9F2_9PEZI</name>
<dbReference type="EC" id="2.3.2.27" evidence="1"/>
<proteinExistence type="predicted"/>
<evidence type="ECO:0000313" key="1">
    <source>
        <dbReference type="EMBL" id="KAK3712848.1"/>
    </source>
</evidence>
<dbReference type="Proteomes" id="UP001281147">
    <property type="component" value="Unassembled WGS sequence"/>
</dbReference>
<keyword evidence="1" id="KW-0808">Transferase</keyword>
<evidence type="ECO:0000313" key="2">
    <source>
        <dbReference type="Proteomes" id="UP001281147"/>
    </source>
</evidence>
<gene>
    <name evidence="1" type="primary">RAD18_2</name>
    <name evidence="1" type="ORF">LTR37_008939</name>
</gene>
<keyword evidence="2" id="KW-1185">Reference proteome</keyword>
<keyword evidence="1" id="KW-0012">Acyltransferase</keyword>
<reference evidence="1" key="1">
    <citation type="submission" date="2023-07" db="EMBL/GenBank/DDBJ databases">
        <title>Black Yeasts Isolated from many extreme environments.</title>
        <authorList>
            <person name="Coleine C."/>
            <person name="Stajich J.E."/>
            <person name="Selbmann L."/>
        </authorList>
    </citation>
    <scope>NUCLEOTIDE SEQUENCE</scope>
    <source>
        <strain evidence="1">CCFEE 5714</strain>
    </source>
</reference>
<comment type="caution">
    <text evidence="1">The sequence shown here is derived from an EMBL/GenBank/DDBJ whole genome shotgun (WGS) entry which is preliminary data.</text>
</comment>
<accession>A0ACC3N9F2</accession>
<organism evidence="1 2">
    <name type="scientific">Vermiconidia calcicola</name>
    <dbReference type="NCBI Taxonomy" id="1690605"/>
    <lineage>
        <taxon>Eukaryota</taxon>
        <taxon>Fungi</taxon>
        <taxon>Dikarya</taxon>
        <taxon>Ascomycota</taxon>
        <taxon>Pezizomycotina</taxon>
        <taxon>Dothideomycetes</taxon>
        <taxon>Dothideomycetidae</taxon>
        <taxon>Mycosphaerellales</taxon>
        <taxon>Extremaceae</taxon>
        <taxon>Vermiconidia</taxon>
    </lineage>
</organism>